<evidence type="ECO:0008006" key="7">
    <source>
        <dbReference type="Google" id="ProtNLM"/>
    </source>
</evidence>
<evidence type="ECO:0000256" key="1">
    <source>
        <dbReference type="ARBA" id="ARBA00007261"/>
    </source>
</evidence>
<dbReference type="InterPro" id="IPR001431">
    <property type="entry name" value="Pept_M16_Zn_BS"/>
</dbReference>
<feature type="domain" description="Peptidase M16 N-terminal" evidence="3">
    <location>
        <begin position="20"/>
        <end position="160"/>
    </location>
</feature>
<dbReference type="GO" id="GO:0046872">
    <property type="term" value="F:metal ion binding"/>
    <property type="evidence" value="ECO:0007669"/>
    <property type="project" value="InterPro"/>
</dbReference>
<feature type="domain" description="Peptidase M16 C-terminal" evidence="4">
    <location>
        <begin position="168"/>
        <end position="342"/>
    </location>
</feature>
<protein>
    <recommendedName>
        <fullName evidence="7">Peptidase M16</fullName>
    </recommendedName>
</protein>
<proteinExistence type="inferred from homology"/>
<dbReference type="AlphaFoldDB" id="A0A1G2U663"/>
<comment type="similarity">
    <text evidence="1 2">Belongs to the peptidase M16 family.</text>
</comment>
<dbReference type="InterPro" id="IPR011249">
    <property type="entry name" value="Metalloenz_LuxS/M16"/>
</dbReference>
<organism evidence="5 6">
    <name type="scientific">Candidatus Zambryskibacteria bacterium RIFCSPLOWO2_01_FULL_45_21</name>
    <dbReference type="NCBI Taxonomy" id="1802761"/>
    <lineage>
        <taxon>Bacteria</taxon>
        <taxon>Candidatus Zambryskiibacteriota</taxon>
    </lineage>
</organism>
<gene>
    <name evidence="5" type="ORF">A3B14_01890</name>
</gene>
<dbReference type="Gene3D" id="3.30.830.10">
    <property type="entry name" value="Metalloenzyme, LuxS/M16 peptidase-like"/>
    <property type="match status" value="2"/>
</dbReference>
<dbReference type="PANTHER" id="PTHR11851:SF49">
    <property type="entry name" value="MITOCHONDRIAL-PROCESSING PEPTIDASE SUBUNIT ALPHA"/>
    <property type="match status" value="1"/>
</dbReference>
<accession>A0A1G2U663</accession>
<evidence type="ECO:0000256" key="2">
    <source>
        <dbReference type="RuleBase" id="RU004447"/>
    </source>
</evidence>
<dbReference type="Proteomes" id="UP000176800">
    <property type="component" value="Unassembled WGS sequence"/>
</dbReference>
<dbReference type="InterPro" id="IPR007863">
    <property type="entry name" value="Peptidase_M16_C"/>
</dbReference>
<dbReference type="Pfam" id="PF00675">
    <property type="entry name" value="Peptidase_M16"/>
    <property type="match status" value="1"/>
</dbReference>
<comment type="caution">
    <text evidence="5">The sequence shown here is derived from an EMBL/GenBank/DDBJ whole genome shotgun (WGS) entry which is preliminary data.</text>
</comment>
<evidence type="ECO:0000259" key="3">
    <source>
        <dbReference type="Pfam" id="PF00675"/>
    </source>
</evidence>
<evidence type="ECO:0000313" key="6">
    <source>
        <dbReference type="Proteomes" id="UP000176800"/>
    </source>
</evidence>
<name>A0A1G2U663_9BACT</name>
<dbReference type="InterPro" id="IPR011765">
    <property type="entry name" value="Pept_M16_N"/>
</dbReference>
<dbReference type="GO" id="GO:0006508">
    <property type="term" value="P:proteolysis"/>
    <property type="evidence" value="ECO:0007669"/>
    <property type="project" value="InterPro"/>
</dbReference>
<sequence length="422" mass="47782">MKYYKKVLPSGLRVIVLPMKDSPTVTVLTMVETGSEYEKREESGMSHFLEHMCFKGTKNRPKSIDISLELDKIGAANNAFTNYEWTGYYAKANSKHVGKLIDVISDMYLNPTFPAAELEKEKGVIIEEMNMYEDLPQRKVQMVFSSLLYGDQPAGWPILGNRRVIKNATREKFVSYRNAHYVAHSSMVVIAGGVEQGRAFNLVKKTFKDIKDGKKRNKRPVQVSQKSPRLKIADKETDQTHLVLGFKTFKATDKRSTTLHVLDAILGSGMSSRLFQRLREEMGVCYYAKSSVNEFTDHGDFIIFSGVDSRRIVEVVTVLVDEVKKLKDVEVPKAELEKAKESYIGGLFMGVESSDEVSFFAAEQEILGRKFKTPKQIEAEIRKVTAKDVQKLARQIFTDENLNLAIVGSIPDKKKIQSVLHF</sequence>
<dbReference type="PROSITE" id="PS00143">
    <property type="entry name" value="INSULINASE"/>
    <property type="match status" value="1"/>
</dbReference>
<dbReference type="SUPFAM" id="SSF63411">
    <property type="entry name" value="LuxS/MPP-like metallohydrolase"/>
    <property type="match status" value="2"/>
</dbReference>
<dbReference type="EMBL" id="MHWE01000007">
    <property type="protein sequence ID" value="OHB04382.1"/>
    <property type="molecule type" value="Genomic_DNA"/>
</dbReference>
<dbReference type="GO" id="GO:0004222">
    <property type="term" value="F:metalloendopeptidase activity"/>
    <property type="evidence" value="ECO:0007669"/>
    <property type="project" value="InterPro"/>
</dbReference>
<dbReference type="InterPro" id="IPR050361">
    <property type="entry name" value="MPP/UQCRC_Complex"/>
</dbReference>
<reference evidence="5 6" key="1">
    <citation type="journal article" date="2016" name="Nat. Commun.">
        <title>Thousands of microbial genomes shed light on interconnected biogeochemical processes in an aquifer system.</title>
        <authorList>
            <person name="Anantharaman K."/>
            <person name="Brown C.T."/>
            <person name="Hug L.A."/>
            <person name="Sharon I."/>
            <person name="Castelle C.J."/>
            <person name="Probst A.J."/>
            <person name="Thomas B.C."/>
            <person name="Singh A."/>
            <person name="Wilkins M.J."/>
            <person name="Karaoz U."/>
            <person name="Brodie E.L."/>
            <person name="Williams K.H."/>
            <person name="Hubbard S.S."/>
            <person name="Banfield J.F."/>
        </authorList>
    </citation>
    <scope>NUCLEOTIDE SEQUENCE [LARGE SCALE GENOMIC DNA]</scope>
</reference>
<evidence type="ECO:0000313" key="5">
    <source>
        <dbReference type="EMBL" id="OHB04382.1"/>
    </source>
</evidence>
<dbReference type="Pfam" id="PF05193">
    <property type="entry name" value="Peptidase_M16_C"/>
    <property type="match status" value="1"/>
</dbReference>
<dbReference type="PANTHER" id="PTHR11851">
    <property type="entry name" value="METALLOPROTEASE"/>
    <property type="match status" value="1"/>
</dbReference>
<evidence type="ECO:0000259" key="4">
    <source>
        <dbReference type="Pfam" id="PF05193"/>
    </source>
</evidence>